<name>A0ABU7EEF2_9TELE</name>
<keyword evidence="2" id="KW-1185">Reference proteome</keyword>
<proteinExistence type="predicted"/>
<gene>
    <name evidence="1" type="ORF">CHARACLAT_029105</name>
</gene>
<organism evidence="1 2">
    <name type="scientific">Characodon lateralis</name>
    <dbReference type="NCBI Taxonomy" id="208331"/>
    <lineage>
        <taxon>Eukaryota</taxon>
        <taxon>Metazoa</taxon>
        <taxon>Chordata</taxon>
        <taxon>Craniata</taxon>
        <taxon>Vertebrata</taxon>
        <taxon>Euteleostomi</taxon>
        <taxon>Actinopterygii</taxon>
        <taxon>Neopterygii</taxon>
        <taxon>Teleostei</taxon>
        <taxon>Neoteleostei</taxon>
        <taxon>Acanthomorphata</taxon>
        <taxon>Ovalentaria</taxon>
        <taxon>Atherinomorphae</taxon>
        <taxon>Cyprinodontiformes</taxon>
        <taxon>Goodeidae</taxon>
        <taxon>Characodon</taxon>
    </lineage>
</organism>
<dbReference type="Proteomes" id="UP001352852">
    <property type="component" value="Unassembled WGS sequence"/>
</dbReference>
<comment type="caution">
    <text evidence="1">The sequence shown here is derived from an EMBL/GenBank/DDBJ whole genome shotgun (WGS) entry which is preliminary data.</text>
</comment>
<dbReference type="EMBL" id="JAHUTJ010053214">
    <property type="protein sequence ID" value="MED6285416.1"/>
    <property type="molecule type" value="Genomic_DNA"/>
</dbReference>
<evidence type="ECO:0000313" key="1">
    <source>
        <dbReference type="EMBL" id="MED6285416.1"/>
    </source>
</evidence>
<accession>A0ABU7EEF2</accession>
<protein>
    <submittedName>
        <fullName evidence="1">Uncharacterized protein</fullName>
    </submittedName>
</protein>
<sequence>MDRELHWTSYLVGSLTGSVYLSSCESCPPLLKGLFPCLLPTSFSGSALSPDVSSPWRIPTPHHPAGPSWLPDPRSCL</sequence>
<evidence type="ECO:0000313" key="2">
    <source>
        <dbReference type="Proteomes" id="UP001352852"/>
    </source>
</evidence>
<reference evidence="1 2" key="1">
    <citation type="submission" date="2021-06" db="EMBL/GenBank/DDBJ databases">
        <authorList>
            <person name="Palmer J.M."/>
        </authorList>
    </citation>
    <scope>NUCLEOTIDE SEQUENCE [LARGE SCALE GENOMIC DNA]</scope>
    <source>
        <strain evidence="1 2">CL_MEX2019</strain>
        <tissue evidence="1">Muscle</tissue>
    </source>
</reference>